<gene>
    <name evidence="1" type="ORF">ACEZDE_32170</name>
</gene>
<proteinExistence type="predicted"/>
<evidence type="ECO:0000313" key="2">
    <source>
        <dbReference type="Proteomes" id="UP001592531"/>
    </source>
</evidence>
<dbReference type="EMBL" id="JBHFAB010000036">
    <property type="protein sequence ID" value="MFC1421265.1"/>
    <property type="molecule type" value="Genomic_DNA"/>
</dbReference>
<accession>A0ABV6W5I9</accession>
<dbReference type="RefSeq" id="WP_380544146.1">
    <property type="nucleotide sequence ID" value="NZ_JBHFAB010000036.1"/>
</dbReference>
<protein>
    <submittedName>
        <fullName evidence="1">SMI1/KNR4 family protein</fullName>
    </submittedName>
</protein>
<dbReference type="InterPro" id="IPR037883">
    <property type="entry name" value="Knr4/Smi1-like_sf"/>
</dbReference>
<dbReference type="Pfam" id="PF14568">
    <property type="entry name" value="SUKH_6"/>
    <property type="match status" value="1"/>
</dbReference>
<keyword evidence="2" id="KW-1185">Reference proteome</keyword>
<dbReference type="SUPFAM" id="SSF160631">
    <property type="entry name" value="SMI1/KNR4-like"/>
    <property type="match status" value="1"/>
</dbReference>
<evidence type="ECO:0000313" key="1">
    <source>
        <dbReference type="EMBL" id="MFC1421265.1"/>
    </source>
</evidence>
<comment type="caution">
    <text evidence="1">The sequence shown here is derived from an EMBL/GenBank/DDBJ whole genome shotgun (WGS) entry which is preliminary data.</text>
</comment>
<organism evidence="1 2">
    <name type="scientific">Streptacidiphilus cavernicola</name>
    <dbReference type="NCBI Taxonomy" id="3342716"/>
    <lineage>
        <taxon>Bacteria</taxon>
        <taxon>Bacillati</taxon>
        <taxon>Actinomycetota</taxon>
        <taxon>Actinomycetes</taxon>
        <taxon>Kitasatosporales</taxon>
        <taxon>Streptomycetaceae</taxon>
        <taxon>Streptacidiphilus</taxon>
    </lineage>
</organism>
<sequence length="189" mass="21090">MRDDVRRFAARLGIDARESGASAPWWESHRLIGIRFPSDYRDLLDAVGPGSVRGDLAIISPWPMGESSYRSGGFHVFAEYTAGQVGPAFVEMRSESPDLCPYAVYPEAGGILAWASNQNGDHCFWLTEGENPDTWPIVVWDRGRFPDDPWRRYDPGIVPFLMGVMFGEDDELADLAYPSPEVPPWVPGI</sequence>
<name>A0ABV6W5I9_9ACTN</name>
<dbReference type="Proteomes" id="UP001592531">
    <property type="component" value="Unassembled WGS sequence"/>
</dbReference>
<reference evidence="1 2" key="1">
    <citation type="submission" date="2024-09" db="EMBL/GenBank/DDBJ databases">
        <authorList>
            <person name="Lee S.D."/>
        </authorList>
    </citation>
    <scope>NUCLEOTIDE SEQUENCE [LARGE SCALE GENOMIC DNA]</scope>
    <source>
        <strain evidence="1 2">N8-3</strain>
    </source>
</reference>